<feature type="transmembrane region" description="Helical" evidence="1">
    <location>
        <begin position="92"/>
        <end position="111"/>
    </location>
</feature>
<feature type="transmembrane region" description="Helical" evidence="1">
    <location>
        <begin position="241"/>
        <end position="264"/>
    </location>
</feature>
<dbReference type="NCBIfam" id="NF038012">
    <property type="entry name" value="DMT_1"/>
    <property type="match status" value="1"/>
</dbReference>
<reference evidence="2 3" key="1">
    <citation type="submission" date="2021-06" db="EMBL/GenBank/DDBJ databases">
        <title>Actinoplanes lichenicola sp. nov., and Actinoplanes ovalisporus sp. nov., isolated from lichen in Thailand.</title>
        <authorList>
            <person name="Saeng-In P."/>
            <person name="Kanchanasin P."/>
            <person name="Yuki M."/>
            <person name="Kudo T."/>
            <person name="Ohkuma M."/>
            <person name="Phongsopitanun W."/>
            <person name="Tanasupawat S."/>
        </authorList>
    </citation>
    <scope>NUCLEOTIDE SEQUENCE [LARGE SCALE GENOMIC DNA]</scope>
    <source>
        <strain evidence="2 3">NBRC 110975</strain>
    </source>
</reference>
<feature type="transmembrane region" description="Helical" evidence="1">
    <location>
        <begin position="214"/>
        <end position="235"/>
    </location>
</feature>
<organism evidence="2 3">
    <name type="scientific">Paractinoplanes bogorensis</name>
    <dbReference type="NCBI Taxonomy" id="1610840"/>
    <lineage>
        <taxon>Bacteria</taxon>
        <taxon>Bacillati</taxon>
        <taxon>Actinomycetota</taxon>
        <taxon>Actinomycetes</taxon>
        <taxon>Micromonosporales</taxon>
        <taxon>Micromonosporaceae</taxon>
        <taxon>Paractinoplanes</taxon>
    </lineage>
</organism>
<dbReference type="PANTHER" id="PTHR40761">
    <property type="entry name" value="CONSERVED INTEGRAL MEMBRANE ALANINE VALINE AND LEUCINE RICH PROTEIN-RELATED"/>
    <property type="match status" value="1"/>
</dbReference>
<evidence type="ECO:0000256" key="1">
    <source>
        <dbReference type="SAM" id="Phobius"/>
    </source>
</evidence>
<protein>
    <submittedName>
        <fullName evidence="2">DMT family transporter</fullName>
    </submittedName>
</protein>
<feature type="transmembrane region" description="Helical" evidence="1">
    <location>
        <begin position="152"/>
        <end position="177"/>
    </location>
</feature>
<feature type="transmembrane region" description="Helical" evidence="1">
    <location>
        <begin position="183"/>
        <end position="202"/>
    </location>
</feature>
<feature type="transmembrane region" description="Helical" evidence="1">
    <location>
        <begin position="126"/>
        <end position="145"/>
    </location>
</feature>
<evidence type="ECO:0000313" key="2">
    <source>
        <dbReference type="EMBL" id="MBU2669523.1"/>
    </source>
</evidence>
<proteinExistence type="predicted"/>
<dbReference type="RefSeq" id="WP_215794244.1">
    <property type="nucleotide sequence ID" value="NZ_JAHKKG010000015.1"/>
</dbReference>
<dbReference type="EMBL" id="JAHKKG010000015">
    <property type="protein sequence ID" value="MBU2669523.1"/>
    <property type="molecule type" value="Genomic_DNA"/>
</dbReference>
<feature type="transmembrane region" description="Helical" evidence="1">
    <location>
        <begin position="62"/>
        <end position="80"/>
    </location>
</feature>
<keyword evidence="1" id="KW-1133">Transmembrane helix</keyword>
<comment type="caution">
    <text evidence="2">The sequence shown here is derived from an EMBL/GenBank/DDBJ whole genome shotgun (WGS) entry which is preliminary data.</text>
</comment>
<feature type="transmembrane region" description="Helical" evidence="1">
    <location>
        <begin position="6"/>
        <end position="24"/>
    </location>
</feature>
<accession>A0ABS5Z1F5</accession>
<dbReference type="SUPFAM" id="SSF103481">
    <property type="entry name" value="Multidrug resistance efflux transporter EmrE"/>
    <property type="match status" value="1"/>
</dbReference>
<gene>
    <name evidence="2" type="ORF">KOI35_39040</name>
</gene>
<name>A0ABS5Z1F5_9ACTN</name>
<keyword evidence="1" id="KW-0472">Membrane</keyword>
<keyword evidence="3" id="KW-1185">Reference proteome</keyword>
<dbReference type="InterPro" id="IPR037185">
    <property type="entry name" value="EmrE-like"/>
</dbReference>
<feature type="transmembrane region" description="Helical" evidence="1">
    <location>
        <begin position="36"/>
        <end position="56"/>
    </location>
</feature>
<evidence type="ECO:0000313" key="3">
    <source>
        <dbReference type="Proteomes" id="UP001519654"/>
    </source>
</evidence>
<dbReference type="Proteomes" id="UP001519654">
    <property type="component" value="Unassembled WGS sequence"/>
</dbReference>
<dbReference type="PANTHER" id="PTHR40761:SF1">
    <property type="entry name" value="CONSERVED INTEGRAL MEMBRANE ALANINE VALINE AND LEUCINE RICH PROTEIN-RELATED"/>
    <property type="match status" value="1"/>
</dbReference>
<keyword evidence="1" id="KW-0812">Transmembrane</keyword>
<sequence length="287" mass="28653">MGTLGWAVAFSVLSAASYAAAAIAQERLAEHGQRGWSRWATALLLTGGGVVLHVVALNFGTVAVVQALGTLTLLFALPIAAVRYGTRVGRAAWVDAILTVVGLALILSLSVESSEPRVLGQPDDRYLALITLAVVAVLVLGAWASGPRVRSVLLAAAAGVAFGISSVLSKAVLAAFTAGGVGAVSPFAGVAVLVFATGGYVLSQLSYGRAGMAAPLATVSVANPIVAAIAGVVVFGEGFRFGPSGLAVVAFAATVMTVGVIGLARRAAAESPSDGRADSATRTDIAT</sequence>